<name>A0ABW8NK69_9GAMM</name>
<dbReference type="Pfam" id="PF20243">
    <property type="entry name" value="MbnP"/>
    <property type="match status" value="1"/>
</dbReference>
<evidence type="ECO:0000256" key="1">
    <source>
        <dbReference type="SAM" id="SignalP"/>
    </source>
</evidence>
<proteinExistence type="predicted"/>
<evidence type="ECO:0000313" key="3">
    <source>
        <dbReference type="EMBL" id="MFK4753373.1"/>
    </source>
</evidence>
<evidence type="ECO:0000259" key="2">
    <source>
        <dbReference type="Pfam" id="PF20243"/>
    </source>
</evidence>
<gene>
    <name evidence="3" type="ORF">WG929_13235</name>
</gene>
<feature type="domain" description="Copper-binding protein MbnP-like" evidence="2">
    <location>
        <begin position="47"/>
        <end position="263"/>
    </location>
</feature>
<comment type="caution">
    <text evidence="3">The sequence shown here is derived from an EMBL/GenBank/DDBJ whole genome shotgun (WGS) entry which is preliminary data.</text>
</comment>
<dbReference type="NCBIfam" id="TIGR04052">
    <property type="entry name" value="MbnP_like_WxW"/>
    <property type="match status" value="1"/>
</dbReference>
<evidence type="ECO:0000313" key="4">
    <source>
        <dbReference type="Proteomes" id="UP001620597"/>
    </source>
</evidence>
<protein>
    <submittedName>
        <fullName evidence="3">MbnP family copper-binding protein</fullName>
    </submittedName>
</protein>
<reference evidence="3 4" key="1">
    <citation type="submission" date="2024-03" db="EMBL/GenBank/DDBJ databases">
        <title>High-quality draft genome sequence of Oceanobacter sp. wDCs-4.</title>
        <authorList>
            <person name="Dong C."/>
        </authorList>
    </citation>
    <scope>NUCLEOTIDE SEQUENCE [LARGE SCALE GENOMIC DNA]</scope>
    <source>
        <strain evidence="4">wDCs-4</strain>
    </source>
</reference>
<keyword evidence="1" id="KW-0732">Signal</keyword>
<accession>A0ABW8NK69</accession>
<organism evidence="3 4">
    <name type="scientific">Oceanobacter antarcticus</name>
    <dbReference type="NCBI Taxonomy" id="3133425"/>
    <lineage>
        <taxon>Bacteria</taxon>
        <taxon>Pseudomonadati</taxon>
        <taxon>Pseudomonadota</taxon>
        <taxon>Gammaproteobacteria</taxon>
        <taxon>Oceanospirillales</taxon>
        <taxon>Oceanospirillaceae</taxon>
        <taxon>Oceanobacter</taxon>
    </lineage>
</organism>
<dbReference type="Proteomes" id="UP001620597">
    <property type="component" value="Unassembled WGS sequence"/>
</dbReference>
<feature type="signal peptide" evidence="1">
    <location>
        <begin position="1"/>
        <end position="20"/>
    </location>
</feature>
<sequence length="301" mass="31598">MTVLFTLPSATFLTAFSVMTASVLLVGCGSDSGSDKDAATADSSASYSLPFSASVGAEPLACGERTTLAGNANEGNGSLPQISDFRLYISDVQLATANGDFVSLTLDQTDWQYNNVALLDFEDGTSTCTASTTATNRVISGTAPAADYSRVRFTLGVPEELNHLDRATALSPLNIDGLTWSWAGGYKHARMDIVGWNIHLGTTGCTLDENNTNLDCSNARPNRPTYTFASLTPGSSTINFDYAALVAGSDLSSNTEGTAIGCMSSADDPECEALFSRMGLDVTTGQCLADDCDSQSWVTVE</sequence>
<feature type="chain" id="PRO_5046560079" evidence="1">
    <location>
        <begin position="21"/>
        <end position="301"/>
    </location>
</feature>
<dbReference type="RefSeq" id="WP_416206420.1">
    <property type="nucleotide sequence ID" value="NZ_JBBKTX010000016.1"/>
</dbReference>
<dbReference type="EMBL" id="JBBKTX010000016">
    <property type="protein sequence ID" value="MFK4753373.1"/>
    <property type="molecule type" value="Genomic_DNA"/>
</dbReference>
<dbReference type="InterPro" id="IPR046863">
    <property type="entry name" value="MbnP-like_dom"/>
</dbReference>
<dbReference type="InterPro" id="IPR023977">
    <property type="entry name" value="MbnP-like"/>
</dbReference>
<keyword evidence="4" id="KW-1185">Reference proteome</keyword>